<dbReference type="InterPro" id="IPR013078">
    <property type="entry name" value="His_Pase_superF_clade-1"/>
</dbReference>
<gene>
    <name evidence="1" type="ORF">GCM10023235_54940</name>
</gene>
<evidence type="ECO:0000313" key="1">
    <source>
        <dbReference type="EMBL" id="GAA4869220.1"/>
    </source>
</evidence>
<name>A0ABP9E844_9ACTN</name>
<dbReference type="SUPFAM" id="SSF53254">
    <property type="entry name" value="Phosphoglycerate mutase-like"/>
    <property type="match status" value="1"/>
</dbReference>
<dbReference type="Proteomes" id="UP001501752">
    <property type="component" value="Unassembled WGS sequence"/>
</dbReference>
<protein>
    <submittedName>
        <fullName evidence="1">Histidine phosphatase family protein</fullName>
    </submittedName>
</protein>
<dbReference type="CDD" id="cd07067">
    <property type="entry name" value="HP_PGM_like"/>
    <property type="match status" value="1"/>
</dbReference>
<dbReference type="EMBL" id="BAABIS010000001">
    <property type="protein sequence ID" value="GAA4869220.1"/>
    <property type="molecule type" value="Genomic_DNA"/>
</dbReference>
<dbReference type="Gene3D" id="3.40.50.1240">
    <property type="entry name" value="Phosphoglycerate mutase-like"/>
    <property type="match status" value="1"/>
</dbReference>
<comment type="caution">
    <text evidence="1">The sequence shown here is derived from an EMBL/GenBank/DDBJ whole genome shotgun (WGS) entry which is preliminary data.</text>
</comment>
<reference evidence="2" key="1">
    <citation type="journal article" date="2019" name="Int. J. Syst. Evol. Microbiol.">
        <title>The Global Catalogue of Microorganisms (GCM) 10K type strain sequencing project: providing services to taxonomists for standard genome sequencing and annotation.</title>
        <authorList>
            <consortium name="The Broad Institute Genomics Platform"/>
            <consortium name="The Broad Institute Genome Sequencing Center for Infectious Disease"/>
            <person name="Wu L."/>
            <person name="Ma J."/>
        </authorList>
    </citation>
    <scope>NUCLEOTIDE SEQUENCE [LARGE SCALE GENOMIC DNA]</scope>
    <source>
        <strain evidence="2">JCM 13006</strain>
    </source>
</reference>
<evidence type="ECO:0000313" key="2">
    <source>
        <dbReference type="Proteomes" id="UP001501752"/>
    </source>
</evidence>
<keyword evidence="2" id="KW-1185">Reference proteome</keyword>
<dbReference type="RefSeq" id="WP_345699552.1">
    <property type="nucleotide sequence ID" value="NZ_BAABIS010000001.1"/>
</dbReference>
<organism evidence="1 2">
    <name type="scientific">Kitasatospora terrestris</name>
    <dbReference type="NCBI Taxonomy" id="258051"/>
    <lineage>
        <taxon>Bacteria</taxon>
        <taxon>Bacillati</taxon>
        <taxon>Actinomycetota</taxon>
        <taxon>Actinomycetes</taxon>
        <taxon>Kitasatosporales</taxon>
        <taxon>Streptomycetaceae</taxon>
        <taxon>Kitasatospora</taxon>
    </lineage>
</organism>
<dbReference type="PANTHER" id="PTHR47623">
    <property type="entry name" value="OS09G0287300 PROTEIN"/>
    <property type="match status" value="1"/>
</dbReference>
<dbReference type="SMART" id="SM00855">
    <property type="entry name" value="PGAM"/>
    <property type="match status" value="1"/>
</dbReference>
<dbReference type="Pfam" id="PF00300">
    <property type="entry name" value="His_Phos_1"/>
    <property type="match status" value="1"/>
</dbReference>
<sequence length="177" mass="19742">MDADTPPRRIIVLRHARADWPNQVADHERPLADRGRTQATEAGRWLVDSGINPDYVLCSTALRTRETWKLVAHELPKRPRKTVYEDRVYEAQPGQIIEVLQETPEDHADLLLVGHNPGVLGLTQILAGDDGDPDALNRLRLGGFPPSAVVVLSFRGPWKLVEPGVARLDSYHTPPTE</sequence>
<dbReference type="InterPro" id="IPR029033">
    <property type="entry name" value="His_PPase_superfam"/>
</dbReference>
<proteinExistence type="predicted"/>
<dbReference type="PANTHER" id="PTHR47623:SF1">
    <property type="entry name" value="OS09G0287300 PROTEIN"/>
    <property type="match status" value="1"/>
</dbReference>
<accession>A0ABP9E844</accession>